<accession>A0ABS6GXQ6</accession>
<protein>
    <submittedName>
        <fullName evidence="1">Aspartate/glutamate racemase family protein</fullName>
    </submittedName>
</protein>
<dbReference type="RefSeq" id="WP_216683738.1">
    <property type="nucleotide sequence ID" value="NZ_JAHLZN010000019.1"/>
</dbReference>
<dbReference type="EMBL" id="JAHLZN010000019">
    <property type="protein sequence ID" value="MBU6114227.1"/>
    <property type="molecule type" value="Genomic_DNA"/>
</dbReference>
<evidence type="ECO:0000313" key="1">
    <source>
        <dbReference type="EMBL" id="MBU6114227.1"/>
    </source>
</evidence>
<evidence type="ECO:0000313" key="2">
    <source>
        <dbReference type="Proteomes" id="UP000770161"/>
    </source>
</evidence>
<proteinExistence type="predicted"/>
<sequence>MMKSSINDLNKPIAVFDAGIGSYSIVTLLKKEFPEQDIIYLADRNQFPYGYKSKDDLKKVIRSTLTYLENWSPSLIVVASNAPSITVLDDIKDEYETEILGVYPPIKEGIEKSASKNIGVLGVQSLIESDEMLQYIEQEATSDATVQTYNASTLVELVESGAFLSDKYRTLMTVKRFMDNIIEQDEKIDVFTLSSTHLSWLYSYLKELYPHIQFIDSANEIINKANIYTSKGTGTIKALVTTNEKYTLQEFKKMLQNFNVQLNLEEIEI</sequence>
<comment type="caution">
    <text evidence="1">The sequence shown here is derived from an EMBL/GenBank/DDBJ whole genome shotgun (WGS) entry which is preliminary data.</text>
</comment>
<dbReference type="PANTHER" id="PTHR21198:SF3">
    <property type="entry name" value="GLUTAMATE RACEMASE"/>
    <property type="match status" value="1"/>
</dbReference>
<keyword evidence="2" id="KW-1185">Reference proteome</keyword>
<organism evidence="1 2">
    <name type="scientific">Mammaliicoccus lentus</name>
    <name type="common">Staphylococcus lentus</name>
    <dbReference type="NCBI Taxonomy" id="42858"/>
    <lineage>
        <taxon>Bacteria</taxon>
        <taxon>Bacillati</taxon>
        <taxon>Bacillota</taxon>
        <taxon>Bacilli</taxon>
        <taxon>Bacillales</taxon>
        <taxon>Staphylococcaceae</taxon>
        <taxon>Mammaliicoccus</taxon>
    </lineage>
</organism>
<name>A0ABS6GXQ6_MAMLE</name>
<dbReference type="PANTHER" id="PTHR21198">
    <property type="entry name" value="GLUTAMATE RACEMASE"/>
    <property type="match status" value="1"/>
</dbReference>
<dbReference type="Proteomes" id="UP000770161">
    <property type="component" value="Unassembled WGS sequence"/>
</dbReference>
<reference evidence="1 2" key="1">
    <citation type="submission" date="2021-06" db="EMBL/GenBank/DDBJ databases">
        <title>Staphylococcus lentus K169 genome sequencing.</title>
        <authorList>
            <person name="Sundareshan S."/>
            <person name="Akhila D.S."/>
            <person name="Prachi D."/>
            <person name="Sivakumar R."/>
            <person name="Rajendhran J."/>
            <person name="Isloor S."/>
            <person name="Hegde N.R."/>
        </authorList>
    </citation>
    <scope>NUCLEOTIDE SEQUENCE [LARGE SCALE GENOMIC DNA]</scope>
    <source>
        <strain evidence="1 2">K169</strain>
    </source>
</reference>
<gene>
    <name evidence="1" type="ORF">KQ656_09665</name>
</gene>